<organism evidence="1 2">
    <name type="scientific">Saccharolobus shibatae</name>
    <dbReference type="NCBI Taxonomy" id="2286"/>
    <lineage>
        <taxon>Archaea</taxon>
        <taxon>Thermoproteota</taxon>
        <taxon>Thermoprotei</taxon>
        <taxon>Sulfolobales</taxon>
        <taxon>Sulfolobaceae</taxon>
        <taxon>Saccharolobus</taxon>
    </lineage>
</organism>
<dbReference type="AlphaFoldDB" id="A0A8F5C0Z0"/>
<reference evidence="1 2" key="1">
    <citation type="journal article" date="2021" name="Environ. Microbiol.">
        <title>New insights into the diversity and evolution of the archaeal mobilome from three complete genomes of Saccharolobus shibatae.</title>
        <authorList>
            <person name="Medvedeva S."/>
            <person name="Brandt D."/>
            <person name="Cvirkaite-Krupovic V."/>
            <person name="Liu Y."/>
            <person name="Severinov K."/>
            <person name="Ishino S."/>
            <person name="Ishino Y."/>
            <person name="Prangishvili D."/>
            <person name="Kalinowski J."/>
            <person name="Krupovic M."/>
        </authorList>
    </citation>
    <scope>NUCLEOTIDE SEQUENCE [LARGE SCALE GENOMIC DNA]</scope>
    <source>
        <strain evidence="1 2">S38A</strain>
    </source>
</reference>
<evidence type="ECO:0000313" key="2">
    <source>
        <dbReference type="Proteomes" id="UP000694036"/>
    </source>
</evidence>
<evidence type="ECO:0000313" key="1">
    <source>
        <dbReference type="EMBL" id="QXJ34928.1"/>
    </source>
</evidence>
<proteinExistence type="predicted"/>
<dbReference type="Proteomes" id="UP000694036">
    <property type="component" value="Chromosome"/>
</dbReference>
<accession>A0A8F5C0Z0</accession>
<name>A0A8F5C0Z0_9CREN</name>
<gene>
    <name evidence="1" type="ORF">J5U22_01475</name>
</gene>
<sequence length="42" mass="4835">MVEFFLVALMILLSSSIEGLMRLREEQLSSPFFYFTGSRQCG</sequence>
<keyword evidence="2" id="KW-1185">Reference proteome</keyword>
<protein>
    <submittedName>
        <fullName evidence="1">Uncharacterized protein</fullName>
    </submittedName>
</protein>
<dbReference type="EMBL" id="CP077713">
    <property type="protein sequence ID" value="QXJ34928.1"/>
    <property type="molecule type" value="Genomic_DNA"/>
</dbReference>